<proteinExistence type="inferred from homology"/>
<dbReference type="Gene3D" id="1.10.287.1260">
    <property type="match status" value="1"/>
</dbReference>
<feature type="transmembrane region" description="Helical" evidence="7">
    <location>
        <begin position="305"/>
        <end position="327"/>
    </location>
</feature>
<organism evidence="10 11">
    <name type="scientific">Limnospira indica PCC 8005</name>
    <dbReference type="NCBI Taxonomy" id="376219"/>
    <lineage>
        <taxon>Bacteria</taxon>
        <taxon>Bacillati</taxon>
        <taxon>Cyanobacteriota</taxon>
        <taxon>Cyanophyceae</taxon>
        <taxon>Oscillatoriophycideae</taxon>
        <taxon>Oscillatoriales</taxon>
        <taxon>Sirenicapillariaceae</taxon>
        <taxon>Limnospira</taxon>
    </lineage>
</organism>
<dbReference type="PANTHER" id="PTHR30460:SF0">
    <property type="entry name" value="MODERATE CONDUCTANCE MECHANOSENSITIVE CHANNEL YBIO"/>
    <property type="match status" value="1"/>
</dbReference>
<dbReference type="InterPro" id="IPR011066">
    <property type="entry name" value="MscS_channel_C_sf"/>
</dbReference>
<dbReference type="RefSeq" id="WP_008049188.1">
    <property type="nucleotide sequence ID" value="NZ_FO818640.1"/>
</dbReference>
<evidence type="ECO:0000256" key="4">
    <source>
        <dbReference type="ARBA" id="ARBA00022692"/>
    </source>
</evidence>
<comment type="similarity">
    <text evidence="2">Belongs to the MscS (TC 1.A.23) family.</text>
</comment>
<protein>
    <submittedName>
        <fullName evidence="10">Small-conductance mechanosensitive ion channel, MscS-like</fullName>
    </submittedName>
</protein>
<dbReference type="Proteomes" id="UP000032946">
    <property type="component" value="Chromosome"/>
</dbReference>
<dbReference type="Gene3D" id="3.30.70.100">
    <property type="match status" value="1"/>
</dbReference>
<keyword evidence="5 7" id="KW-1133">Transmembrane helix</keyword>
<dbReference type="FunFam" id="3.30.70.100:FF:000018">
    <property type="entry name" value="MscS mechanosensitive ion channel"/>
    <property type="match status" value="1"/>
</dbReference>
<gene>
    <name evidence="10" type="ORF">ARTHRO_11472</name>
</gene>
<dbReference type="SUPFAM" id="SSF82689">
    <property type="entry name" value="Mechanosensitive channel protein MscS (YggB), C-terminal domain"/>
    <property type="match status" value="1"/>
</dbReference>
<reference evidence="10 11" key="1">
    <citation type="submission" date="2014-02" db="EMBL/GenBank/DDBJ databases">
        <authorList>
            <person name="Genoscope - CEA"/>
        </authorList>
    </citation>
    <scope>NUCLEOTIDE SEQUENCE [LARGE SCALE GENOMIC DNA]</scope>
    <source>
        <strain evidence="10 11">PCC 8005</strain>
    </source>
</reference>
<dbReference type="SUPFAM" id="SSF50182">
    <property type="entry name" value="Sm-like ribonucleoproteins"/>
    <property type="match status" value="1"/>
</dbReference>
<evidence type="ECO:0000256" key="5">
    <source>
        <dbReference type="ARBA" id="ARBA00022989"/>
    </source>
</evidence>
<feature type="transmembrane region" description="Helical" evidence="7">
    <location>
        <begin position="365"/>
        <end position="388"/>
    </location>
</feature>
<name>A0A9P1NZL0_9CYAN</name>
<evidence type="ECO:0000259" key="8">
    <source>
        <dbReference type="Pfam" id="PF00924"/>
    </source>
</evidence>
<evidence type="ECO:0000313" key="10">
    <source>
        <dbReference type="EMBL" id="CDM93799.1"/>
    </source>
</evidence>
<feature type="domain" description="Mechanosensitive ion channel MscS" evidence="8">
    <location>
        <begin position="417"/>
        <end position="484"/>
    </location>
</feature>
<keyword evidence="6 7" id="KW-0472">Membrane</keyword>
<evidence type="ECO:0000256" key="2">
    <source>
        <dbReference type="ARBA" id="ARBA00008017"/>
    </source>
</evidence>
<dbReference type="GO" id="GO:0008381">
    <property type="term" value="F:mechanosensitive monoatomic ion channel activity"/>
    <property type="evidence" value="ECO:0007669"/>
    <property type="project" value="InterPro"/>
</dbReference>
<dbReference type="InterPro" id="IPR045276">
    <property type="entry name" value="YbiO_bact"/>
</dbReference>
<evidence type="ECO:0000259" key="9">
    <source>
        <dbReference type="Pfam" id="PF21082"/>
    </source>
</evidence>
<dbReference type="GO" id="GO:0005886">
    <property type="term" value="C:plasma membrane"/>
    <property type="evidence" value="ECO:0007669"/>
    <property type="project" value="UniProtKB-SubCell"/>
</dbReference>
<keyword evidence="4 7" id="KW-0812">Transmembrane</keyword>
<comment type="subcellular location">
    <subcellularLocation>
        <location evidence="1">Cell membrane</location>
        <topology evidence="1">Multi-pass membrane protein</topology>
    </subcellularLocation>
</comment>
<dbReference type="AlphaFoldDB" id="A0A9P1NZL0"/>
<dbReference type="Pfam" id="PF21082">
    <property type="entry name" value="MS_channel_3rd"/>
    <property type="match status" value="1"/>
</dbReference>
<feature type="transmembrane region" description="Helical" evidence="7">
    <location>
        <begin position="394"/>
        <end position="414"/>
    </location>
</feature>
<accession>A0A9P1NZL0</accession>
<evidence type="ECO:0000256" key="1">
    <source>
        <dbReference type="ARBA" id="ARBA00004651"/>
    </source>
</evidence>
<dbReference type="InterPro" id="IPR010920">
    <property type="entry name" value="LSM_dom_sf"/>
</dbReference>
<feature type="domain" description="Mechanosensitive ion channel MscS C-terminal" evidence="9">
    <location>
        <begin position="486"/>
        <end position="574"/>
    </location>
</feature>
<dbReference type="InterPro" id="IPR049278">
    <property type="entry name" value="MS_channel_C"/>
</dbReference>
<sequence>MMKGKFYRFHRVIKCFAIGLLAVGMFAPWGTAAIAQLPPLPTFQDITRVSNPRIRARACANLFCAPVRLDNRSILEVTSQPTISPDHPQDFDVQQRVQRIEKILMSIVAAVENPDTLRIEVGIRNDETVVYAPEQPQIQDQVIITITDFDSLHQGQSKKAIAKQWRDTIYQELYRSISERRAFQQYFWNRKLPFTLLFLGIIILSSWILWQVQKIIDRENQRIQNLSQTATDIIEADPNSDPKIIPKSRFKFGFNQIWSRLPNLSPNQKKQVIQFLRQVTQWGQIFIWLGGLAYLLYYYPATRAIGVALGGVPLSLLVYYLIVIASIKISHLSIEYSLQEWVNQSLFKYPNSQQRFLSRQITYMAALKGLASFTSYFVGILLTLNTILSSVFNIQMNEILTGVGVIGFALTYIFQSTIKDVLNGCLILWSDQYAVGDVIAVEDKSGLVEYINLYITQIRNLDGNLITIPNGSISIVENMTKNWSRVNFTIEVAYDSDIRKAMEVMKQVGEEMLQEPHWRNLILELPQVLGVDAVSHRGMLVRIWITTQPVKQWEVGREFRCRVKEAFDREGIKIGIPQQTLWHQGYHHLLDQNGNHGGEFSSSVN</sequence>
<evidence type="ECO:0000256" key="3">
    <source>
        <dbReference type="ARBA" id="ARBA00022475"/>
    </source>
</evidence>
<dbReference type="EMBL" id="FO818640">
    <property type="protein sequence ID" value="CDM93799.1"/>
    <property type="molecule type" value="Genomic_DNA"/>
</dbReference>
<dbReference type="Gene3D" id="2.30.30.60">
    <property type="match status" value="1"/>
</dbReference>
<feature type="transmembrane region" description="Helical" evidence="7">
    <location>
        <begin position="279"/>
        <end position="299"/>
    </location>
</feature>
<dbReference type="InterPro" id="IPR006685">
    <property type="entry name" value="MscS_channel_2nd"/>
</dbReference>
<evidence type="ECO:0000313" key="11">
    <source>
        <dbReference type="Proteomes" id="UP000032946"/>
    </source>
</evidence>
<dbReference type="PANTHER" id="PTHR30460">
    <property type="entry name" value="MODERATE CONDUCTANCE MECHANOSENSITIVE CHANNEL YBIO"/>
    <property type="match status" value="1"/>
</dbReference>
<keyword evidence="3" id="KW-1003">Cell membrane</keyword>
<keyword evidence="11" id="KW-1185">Reference proteome</keyword>
<dbReference type="InterPro" id="IPR023408">
    <property type="entry name" value="MscS_beta-dom_sf"/>
</dbReference>
<evidence type="ECO:0000256" key="7">
    <source>
        <dbReference type="SAM" id="Phobius"/>
    </source>
</evidence>
<evidence type="ECO:0000256" key="6">
    <source>
        <dbReference type="ARBA" id="ARBA00023136"/>
    </source>
</evidence>
<dbReference type="Pfam" id="PF00924">
    <property type="entry name" value="MS_channel_2nd"/>
    <property type="match status" value="1"/>
</dbReference>